<comment type="caution">
    <text evidence="1">The sequence shown here is derived from an EMBL/GenBank/DDBJ whole genome shotgun (WGS) entry which is preliminary data.</text>
</comment>
<reference evidence="1" key="2">
    <citation type="journal article" date="2014" name="ISME J.">
        <title>Microbial stratification in low pH oxic and suboxic macroscopic growths along an acid mine drainage.</title>
        <authorList>
            <person name="Mendez-Garcia C."/>
            <person name="Mesa V."/>
            <person name="Sprenger R.R."/>
            <person name="Richter M."/>
            <person name="Diez M.S."/>
            <person name="Solano J."/>
            <person name="Bargiela R."/>
            <person name="Golyshina O.V."/>
            <person name="Manteca A."/>
            <person name="Ramos J.L."/>
            <person name="Gallego J.R."/>
            <person name="Llorente I."/>
            <person name="Martins Dos Santos V.A."/>
            <person name="Jensen O.N."/>
            <person name="Pelaez A.I."/>
            <person name="Sanchez J."/>
            <person name="Ferrer M."/>
        </authorList>
    </citation>
    <scope>NUCLEOTIDE SEQUENCE</scope>
</reference>
<protein>
    <submittedName>
        <fullName evidence="1">Thermopsin</fullName>
    </submittedName>
</protein>
<dbReference type="EMBL" id="AUZZ01003744">
    <property type="protein sequence ID" value="EQD56147.1"/>
    <property type="molecule type" value="Genomic_DNA"/>
</dbReference>
<reference evidence="1" key="1">
    <citation type="submission" date="2013-08" db="EMBL/GenBank/DDBJ databases">
        <authorList>
            <person name="Mendez C."/>
            <person name="Richter M."/>
            <person name="Ferrer M."/>
            <person name="Sanchez J."/>
        </authorList>
    </citation>
    <scope>NUCLEOTIDE SEQUENCE</scope>
</reference>
<organism evidence="1">
    <name type="scientific">mine drainage metagenome</name>
    <dbReference type="NCBI Taxonomy" id="410659"/>
    <lineage>
        <taxon>unclassified sequences</taxon>
        <taxon>metagenomes</taxon>
        <taxon>ecological metagenomes</taxon>
    </lineage>
</organism>
<sequence>STGNCNISGSSIDQLIQFSPVLYTENFSEVGIPGGKWYLNLTNSSGSMLNLSTNGTFITVKLMNGTYTYSAGSYNRTYYNNSVETVLFSDGSPSVIKILFSKYVSAVEFNEIGLASGALWSITLGNQTLSSRNITIV</sequence>
<gene>
    <name evidence="1" type="ORF">B2A_05386</name>
</gene>
<dbReference type="AlphaFoldDB" id="T1AG64"/>
<evidence type="ECO:0000313" key="1">
    <source>
        <dbReference type="EMBL" id="EQD56147.1"/>
    </source>
</evidence>
<accession>T1AG64</accession>
<name>T1AG64_9ZZZZ</name>
<feature type="non-terminal residue" evidence="1">
    <location>
        <position position="1"/>
    </location>
</feature>
<feature type="non-terminal residue" evidence="1">
    <location>
        <position position="137"/>
    </location>
</feature>
<proteinExistence type="predicted"/>